<dbReference type="Pfam" id="PF00056">
    <property type="entry name" value="Ldh_1_N"/>
    <property type="match status" value="1"/>
</dbReference>
<dbReference type="GO" id="GO:0004459">
    <property type="term" value="F:L-lactate dehydrogenase (NAD+) activity"/>
    <property type="evidence" value="ECO:0007669"/>
    <property type="project" value="TreeGrafter"/>
</dbReference>
<dbReference type="PIRSF" id="PIRSF000102">
    <property type="entry name" value="Lac_mal_DH"/>
    <property type="match status" value="1"/>
</dbReference>
<dbReference type="Pfam" id="PF02866">
    <property type="entry name" value="Ldh_1_C"/>
    <property type="match status" value="1"/>
</dbReference>
<feature type="binding site" evidence="5">
    <location>
        <position position="94"/>
    </location>
    <ligand>
        <name>NAD(+)</name>
        <dbReference type="ChEBI" id="CHEBI:57540"/>
    </ligand>
</feature>
<keyword evidence="11" id="KW-1185">Reference proteome</keyword>
<organism evidence="10 11">
    <name type="scientific">Methyloprofundus sedimenti</name>
    <dbReference type="NCBI Taxonomy" id="1420851"/>
    <lineage>
        <taxon>Bacteria</taxon>
        <taxon>Pseudomonadati</taxon>
        <taxon>Pseudomonadota</taxon>
        <taxon>Gammaproteobacteria</taxon>
        <taxon>Methylococcales</taxon>
        <taxon>Methylococcaceae</taxon>
        <taxon>Methyloprofundus</taxon>
    </lineage>
</organism>
<dbReference type="PRINTS" id="PR00086">
    <property type="entry name" value="LLDHDRGNASE"/>
</dbReference>
<evidence type="ECO:0000313" key="10">
    <source>
        <dbReference type="EMBL" id="OQK16029.1"/>
    </source>
</evidence>
<dbReference type="InterPro" id="IPR036291">
    <property type="entry name" value="NAD(P)-bd_dom_sf"/>
</dbReference>
<evidence type="ECO:0000259" key="9">
    <source>
        <dbReference type="Pfam" id="PF02866"/>
    </source>
</evidence>
<keyword evidence="3 5" id="KW-0520">NAD</keyword>
<dbReference type="RefSeq" id="WP_080523410.1">
    <property type="nucleotide sequence ID" value="NZ_LPUF01000002.1"/>
</dbReference>
<dbReference type="Gene3D" id="3.40.50.720">
    <property type="entry name" value="NAD(P)-binding Rossmann-like Domain"/>
    <property type="match status" value="1"/>
</dbReference>
<dbReference type="CDD" id="cd00300">
    <property type="entry name" value="LDH_like"/>
    <property type="match status" value="1"/>
</dbReference>
<evidence type="ECO:0000256" key="5">
    <source>
        <dbReference type="PIRSR" id="PIRSR000102-3"/>
    </source>
</evidence>
<feature type="active site" description="Proton acceptor" evidence="4">
    <location>
        <position position="174"/>
    </location>
</feature>
<evidence type="ECO:0000256" key="3">
    <source>
        <dbReference type="ARBA" id="ARBA00023027"/>
    </source>
</evidence>
<keyword evidence="7" id="KW-0175">Coiled coil</keyword>
<name>A0A1V8M393_9GAMM</name>
<dbReference type="EMBL" id="LPUF01000002">
    <property type="protein sequence ID" value="OQK16029.1"/>
    <property type="molecule type" value="Genomic_DNA"/>
</dbReference>
<dbReference type="STRING" id="1420851.AU255_13005"/>
<dbReference type="AlphaFoldDB" id="A0A1V8M393"/>
<evidence type="ECO:0000256" key="4">
    <source>
        <dbReference type="PIRSR" id="PIRSR000102-1"/>
    </source>
</evidence>
<protein>
    <submittedName>
        <fullName evidence="10">Lactate dehydrogenase</fullName>
    </submittedName>
</protein>
<evidence type="ECO:0000256" key="6">
    <source>
        <dbReference type="RuleBase" id="RU003369"/>
    </source>
</evidence>
<dbReference type="SUPFAM" id="SSF56327">
    <property type="entry name" value="LDH C-terminal domain-like"/>
    <property type="match status" value="1"/>
</dbReference>
<feature type="binding site" evidence="5">
    <location>
        <begin position="7"/>
        <end position="12"/>
    </location>
    <ligand>
        <name>NAD(+)</name>
        <dbReference type="ChEBI" id="CHEBI:57540"/>
    </ligand>
</feature>
<evidence type="ECO:0000259" key="8">
    <source>
        <dbReference type="Pfam" id="PF00056"/>
    </source>
</evidence>
<comment type="similarity">
    <text evidence="6">Belongs to the LDH/MDH superfamily.</text>
</comment>
<feature type="binding site" evidence="5">
    <location>
        <begin position="117"/>
        <end position="119"/>
    </location>
    <ligand>
        <name>NAD(+)</name>
        <dbReference type="ChEBI" id="CHEBI:57540"/>
    </ligand>
</feature>
<dbReference type="OrthoDB" id="9802969at2"/>
<reference evidence="10 11" key="1">
    <citation type="submission" date="2015-12" db="EMBL/GenBank/DDBJ databases">
        <authorList>
            <person name="Shamseldin A."/>
            <person name="Moawad H."/>
            <person name="Abd El-Rahim W.M."/>
            <person name="Sadowsky M.J."/>
        </authorList>
    </citation>
    <scope>NUCLEOTIDE SEQUENCE [LARGE SCALE GENOMIC DNA]</scope>
    <source>
        <strain evidence="10 11">WF1</strain>
    </source>
</reference>
<evidence type="ECO:0000256" key="1">
    <source>
        <dbReference type="ARBA" id="ARBA00003966"/>
    </source>
</evidence>
<dbReference type="PANTHER" id="PTHR43128:SF16">
    <property type="entry name" value="L-LACTATE DEHYDROGENASE"/>
    <property type="match status" value="1"/>
</dbReference>
<comment type="function">
    <text evidence="1">Catalyzes the reversible oxidation of malate to oxaloacetate.</text>
</comment>
<proteinExistence type="inferred from homology"/>
<gene>
    <name evidence="10" type="ORF">AU255_13005</name>
</gene>
<dbReference type="InterPro" id="IPR022383">
    <property type="entry name" value="Lactate/malate_DH_C"/>
</dbReference>
<feature type="domain" description="Lactate/malate dehydrogenase N-terminal" evidence="8">
    <location>
        <begin position="1"/>
        <end position="141"/>
    </location>
</feature>
<dbReference type="InterPro" id="IPR001557">
    <property type="entry name" value="L-lactate/malate_DH"/>
</dbReference>
<comment type="caution">
    <text evidence="10">The sequence shown here is derived from an EMBL/GenBank/DDBJ whole genome shotgun (WGS) entry which is preliminary data.</text>
</comment>
<dbReference type="InterPro" id="IPR001236">
    <property type="entry name" value="Lactate/malate_DH_N"/>
</dbReference>
<dbReference type="InterPro" id="IPR015955">
    <property type="entry name" value="Lactate_DH/Glyco_Ohase_4_C"/>
</dbReference>
<feature type="coiled-coil region" evidence="7">
    <location>
        <begin position="21"/>
        <end position="48"/>
    </location>
</feature>
<dbReference type="Proteomes" id="UP000191980">
    <property type="component" value="Unassembled WGS sequence"/>
</dbReference>
<accession>A0A1V8M393</accession>
<keyword evidence="2 6" id="KW-0560">Oxidoreductase</keyword>
<evidence type="ECO:0000256" key="2">
    <source>
        <dbReference type="ARBA" id="ARBA00023002"/>
    </source>
</evidence>
<dbReference type="PANTHER" id="PTHR43128">
    <property type="entry name" value="L-2-HYDROXYCARBOXYLATE DEHYDROGENASE (NAD(P)(+))"/>
    <property type="match status" value="1"/>
</dbReference>
<dbReference type="SUPFAM" id="SSF51735">
    <property type="entry name" value="NAD(P)-binding Rossmann-fold domains"/>
    <property type="match status" value="1"/>
</dbReference>
<dbReference type="GO" id="GO:0006089">
    <property type="term" value="P:lactate metabolic process"/>
    <property type="evidence" value="ECO:0007669"/>
    <property type="project" value="TreeGrafter"/>
</dbReference>
<dbReference type="Gene3D" id="3.90.110.10">
    <property type="entry name" value="Lactate dehydrogenase/glycoside hydrolase, family 4, C-terminal"/>
    <property type="match status" value="1"/>
</dbReference>
<sequence>MKLAIIGMGKVGATIAFNIVMKGLCDQLMLANRNIEKAEGDAMDLQHSLAFCQHSMQITSGAIVDVEDSDIVVISASVPTSKKLSSRMALGAANVALFKEIIPGIASNNPDAVLLVVSNPVDALTYLTTKLSGFPTSKVIGLGTLIDSARFRVMLSESEKIHPDDLRAYVLGEHGSNQFPVFSQAVVGSESINDNLLHRELFNKVKEAGFTVYHHKGYTNFAIANAACEVIRTVAYDEHRTMPLCTYFDEWQGVMDNCFSIPVVVGRKGIIRHLHPTLNAIERYDLQSNALRIKDNISQLCDMDS</sequence>
<evidence type="ECO:0000313" key="11">
    <source>
        <dbReference type="Proteomes" id="UP000191980"/>
    </source>
</evidence>
<evidence type="ECO:0000256" key="7">
    <source>
        <dbReference type="SAM" id="Coils"/>
    </source>
</evidence>
<feature type="domain" description="Lactate/malate dehydrogenase C-terminal" evidence="9">
    <location>
        <begin position="144"/>
        <end position="299"/>
    </location>
</feature>